<dbReference type="AlphaFoldDB" id="A0A328WMI4"/>
<comment type="caution">
    <text evidence="2">The sequence shown here is derived from an EMBL/GenBank/DDBJ whole genome shotgun (WGS) entry which is preliminary data.</text>
</comment>
<dbReference type="RefSeq" id="WP_181456972.1">
    <property type="nucleotide sequence ID" value="NZ_QLSV01000019.1"/>
</dbReference>
<evidence type="ECO:0000313" key="2">
    <source>
        <dbReference type="EMBL" id="RAR46465.1"/>
    </source>
</evidence>
<gene>
    <name evidence="2" type="ORF">B0I10_11924</name>
</gene>
<feature type="region of interest" description="Disordered" evidence="1">
    <location>
        <begin position="1"/>
        <end position="86"/>
    </location>
</feature>
<feature type="compositionally biased region" description="Polar residues" evidence="1">
    <location>
        <begin position="52"/>
        <end position="67"/>
    </location>
</feature>
<reference evidence="2 3" key="1">
    <citation type="submission" date="2018-06" db="EMBL/GenBank/DDBJ databases">
        <title>Genomic Encyclopedia of Type Strains, Phase III (KMG-III): the genomes of soil and plant-associated and newly described type strains.</title>
        <authorList>
            <person name="Whitman W."/>
        </authorList>
    </citation>
    <scope>NUCLEOTIDE SEQUENCE [LARGE SCALE GENOMIC DNA]</scope>
    <source>
        <strain evidence="2 3">CGMCC 1.12504</strain>
    </source>
</reference>
<proteinExistence type="predicted"/>
<accession>A0A328WMI4</accession>
<protein>
    <submittedName>
        <fullName evidence="2">Uncharacterized protein</fullName>
    </submittedName>
</protein>
<feature type="compositionally biased region" description="Polar residues" evidence="1">
    <location>
        <begin position="21"/>
        <end position="31"/>
    </location>
</feature>
<feature type="region of interest" description="Disordered" evidence="1">
    <location>
        <begin position="100"/>
        <end position="128"/>
    </location>
</feature>
<organism evidence="2 3">
    <name type="scientific">Flavobacterium lacus</name>
    <dbReference type="NCBI Taxonomy" id="1353778"/>
    <lineage>
        <taxon>Bacteria</taxon>
        <taxon>Pseudomonadati</taxon>
        <taxon>Bacteroidota</taxon>
        <taxon>Flavobacteriia</taxon>
        <taxon>Flavobacteriales</taxon>
        <taxon>Flavobacteriaceae</taxon>
        <taxon>Flavobacterium</taxon>
    </lineage>
</organism>
<feature type="compositionally biased region" description="Polar residues" evidence="1">
    <location>
        <begin position="76"/>
        <end position="86"/>
    </location>
</feature>
<name>A0A328WMI4_9FLAO</name>
<evidence type="ECO:0000256" key="1">
    <source>
        <dbReference type="SAM" id="MobiDB-lite"/>
    </source>
</evidence>
<dbReference type="Proteomes" id="UP000249518">
    <property type="component" value="Unassembled WGS sequence"/>
</dbReference>
<keyword evidence="3" id="KW-1185">Reference proteome</keyword>
<dbReference type="EMBL" id="QLSV01000019">
    <property type="protein sequence ID" value="RAR46465.1"/>
    <property type="molecule type" value="Genomic_DNA"/>
</dbReference>
<evidence type="ECO:0000313" key="3">
    <source>
        <dbReference type="Proteomes" id="UP000249518"/>
    </source>
</evidence>
<sequence length="128" mass="14116">MISSPEIHSDFAPFRAGATKSIAQTKSSPEIQSDFAPFSARATKSEGKMKFTPTTNPTTDNRQQTTYNPPPKIQESPLSNSGILHPLTCQTSTIPLVLPTSNQFQNSKNERSANYPPSRIKNRNQHNS</sequence>